<dbReference type="GO" id="GO:0005737">
    <property type="term" value="C:cytoplasm"/>
    <property type="evidence" value="ECO:0007669"/>
    <property type="project" value="TreeGrafter"/>
</dbReference>
<dbReference type="PANTHER" id="PTHR15454">
    <property type="entry name" value="NISCHARIN RELATED"/>
    <property type="match status" value="1"/>
</dbReference>
<dbReference type="Gramene" id="OGLUM05G23090.2">
    <property type="protein sequence ID" value="OGLUM05G23090.2"/>
    <property type="gene ID" value="OGLUM05G23090"/>
</dbReference>
<dbReference type="Gramene" id="OGLUM05G23090.1">
    <property type="protein sequence ID" value="OGLUM05G23090.1"/>
    <property type="gene ID" value="OGLUM05G23090"/>
</dbReference>
<reference evidence="4" key="1">
    <citation type="submission" date="2015-04" db="UniProtKB">
        <authorList>
            <consortium name="EnsemblPlants"/>
        </authorList>
    </citation>
    <scope>IDENTIFICATION</scope>
</reference>
<feature type="region of interest" description="Disordered" evidence="3">
    <location>
        <begin position="590"/>
        <end position="621"/>
    </location>
</feature>
<keyword evidence="5" id="KW-1185">Reference proteome</keyword>
<dbReference type="Gene3D" id="3.80.10.10">
    <property type="entry name" value="Ribonuclease Inhibitor"/>
    <property type="match status" value="2"/>
</dbReference>
<protein>
    <submittedName>
        <fullName evidence="4">Uncharacterized protein</fullName>
    </submittedName>
</protein>
<dbReference type="STRING" id="40148.A0A0E0A195"/>
<dbReference type="SMART" id="SM00369">
    <property type="entry name" value="LRR_TYP"/>
    <property type="match status" value="2"/>
</dbReference>
<dbReference type="InterPro" id="IPR032675">
    <property type="entry name" value="LRR_dom_sf"/>
</dbReference>
<feature type="compositionally biased region" description="Gly residues" evidence="3">
    <location>
        <begin position="608"/>
        <end position="617"/>
    </location>
</feature>
<organism evidence="4">
    <name type="scientific">Oryza glumipatula</name>
    <dbReference type="NCBI Taxonomy" id="40148"/>
    <lineage>
        <taxon>Eukaryota</taxon>
        <taxon>Viridiplantae</taxon>
        <taxon>Streptophyta</taxon>
        <taxon>Embryophyta</taxon>
        <taxon>Tracheophyta</taxon>
        <taxon>Spermatophyta</taxon>
        <taxon>Magnoliopsida</taxon>
        <taxon>Liliopsida</taxon>
        <taxon>Poales</taxon>
        <taxon>Poaceae</taxon>
        <taxon>BOP clade</taxon>
        <taxon>Oryzoideae</taxon>
        <taxon>Oryzeae</taxon>
        <taxon>Oryzinae</taxon>
        <taxon>Oryza</taxon>
    </lineage>
</organism>
<reference evidence="4" key="2">
    <citation type="submission" date="2018-05" db="EMBL/GenBank/DDBJ databases">
        <title>OgluRS3 (Oryza glumaepatula Reference Sequence Version 3).</title>
        <authorList>
            <person name="Zhang J."/>
            <person name="Kudrna D."/>
            <person name="Lee S."/>
            <person name="Talag J."/>
            <person name="Welchert J."/>
            <person name="Wing R.A."/>
        </authorList>
    </citation>
    <scope>NUCLEOTIDE SEQUENCE [LARGE SCALE GENOMIC DNA]</scope>
</reference>
<dbReference type="eggNOG" id="KOG0531">
    <property type="taxonomic scope" value="Eukaryota"/>
</dbReference>
<feature type="compositionally biased region" description="Basic and acidic residues" evidence="3">
    <location>
        <begin position="677"/>
        <end position="688"/>
    </location>
</feature>
<dbReference type="PANTHER" id="PTHR15454:SF7">
    <property type="entry name" value="OS07G0106100 PROTEIN"/>
    <property type="match status" value="1"/>
</dbReference>
<dbReference type="FunFam" id="3.80.10.10:FF:000320">
    <property type="entry name" value="Protein phosphatase 1 regulatory subunit pprA"/>
    <property type="match status" value="1"/>
</dbReference>
<proteinExistence type="predicted"/>
<keyword evidence="2" id="KW-0677">Repeat</keyword>
<dbReference type="AlphaFoldDB" id="A0A0E0A195"/>
<accession>A0A0E0A195</accession>
<evidence type="ECO:0000256" key="3">
    <source>
        <dbReference type="SAM" id="MobiDB-lite"/>
    </source>
</evidence>
<dbReference type="HOGENOM" id="CLU_023601_0_0_1"/>
<evidence type="ECO:0000313" key="5">
    <source>
        <dbReference type="Proteomes" id="UP000026961"/>
    </source>
</evidence>
<dbReference type="PROSITE" id="PS51450">
    <property type="entry name" value="LRR"/>
    <property type="match status" value="3"/>
</dbReference>
<dbReference type="Pfam" id="PF13855">
    <property type="entry name" value="LRR_8"/>
    <property type="match status" value="1"/>
</dbReference>
<dbReference type="EnsemblPlants" id="OGLUM05G23090.1">
    <property type="protein sequence ID" value="OGLUM05G23090.1"/>
    <property type="gene ID" value="OGLUM05G23090"/>
</dbReference>
<evidence type="ECO:0000313" key="4">
    <source>
        <dbReference type="EnsemblPlants" id="OGLUM05G23090.1"/>
    </source>
</evidence>
<dbReference type="InterPro" id="IPR001611">
    <property type="entry name" value="Leu-rich_rpt"/>
</dbReference>
<keyword evidence="1" id="KW-0433">Leucine-rich repeat</keyword>
<dbReference type="SMART" id="SM00365">
    <property type="entry name" value="LRR_SD22"/>
    <property type="match status" value="3"/>
</dbReference>
<evidence type="ECO:0000256" key="1">
    <source>
        <dbReference type="ARBA" id="ARBA00022614"/>
    </source>
</evidence>
<dbReference type="SUPFAM" id="SSF52075">
    <property type="entry name" value="Outer arm dynein light chain 1"/>
    <property type="match status" value="1"/>
</dbReference>
<sequence>MVRFSCFSYSSRHHRSKKLVASSVEDRWAYPNLTQKVDGKNCSNSNVEQHRSPPFEDCCRSEDFSFCTENESGKIKKSQSLGDMLEMEKLYDFDKTNNKGEDCAIDGSHDEKTCTGECTREKKENRTSCCGDFTDPHQHECQSSLGNSEHLIEKQCDCEDIVSTYCLVNSEEQSFLPEPQPLLSRSQSVNLDVHIPTVIEDSIDSAQLGLRSRSFGNLSSLDGAPYTEEARVSPSHCKDASEDFVQSNAQSQCHCRDEHINNSSTDEISQCCVESGNDCHHSDFTSTAAVTPVRNSNSFDDPPSLSHDAGNTEEIFQQIDKREVATSVKNCEPEPCYQNCCTSSRKEFNVRRIENWISQIPDSNDIAPYEQGECSSSAHLMNSKQVDTIRKLNAKSPLGMETAYNYIAMLKPSSSIAQLSNLGLVAIPILSAFSDLRLLNLAGNSIIRITSGALPKGLRMLNLSRNSISTIEGLKELTLLRVLDLSYNRITKIGHGLASCPFLKELYIGGNKISEVEGMHRLKLKVLDLHGNSLSSSKCLDQLANCGTLQSITLEGNPAQRNVGDEQLKRHVLRLLPHLVYYNKQAVRSRRCSKPQGGGGRHGRAVDLGGGGGGGGGRSKRLELRLPRRSACASVALKSSGCHHHVRAGAAAAAHGSVRTSRQSRNNAPPMAPTIRGADRSSEGERRLPGTEISGQIFRIRSADDL</sequence>
<dbReference type="Proteomes" id="UP000026961">
    <property type="component" value="Chromosome 5"/>
</dbReference>
<dbReference type="EnsemblPlants" id="OGLUM05G23090.2">
    <property type="protein sequence ID" value="OGLUM05G23090.2"/>
    <property type="gene ID" value="OGLUM05G23090"/>
</dbReference>
<feature type="region of interest" description="Disordered" evidence="3">
    <location>
        <begin position="653"/>
        <end position="688"/>
    </location>
</feature>
<evidence type="ECO:0000256" key="2">
    <source>
        <dbReference type="ARBA" id="ARBA00022737"/>
    </source>
</evidence>
<name>A0A0E0A195_9ORYZ</name>
<dbReference type="InterPro" id="IPR003591">
    <property type="entry name" value="Leu-rich_rpt_typical-subtyp"/>
</dbReference>